<proteinExistence type="predicted"/>
<keyword evidence="3" id="KW-1185">Reference proteome</keyword>
<feature type="transmembrane region" description="Helical" evidence="1">
    <location>
        <begin position="68"/>
        <end position="92"/>
    </location>
</feature>
<dbReference type="Proteomes" id="UP000189339">
    <property type="component" value="Unassembled WGS sequence"/>
</dbReference>
<gene>
    <name evidence="2" type="ORF">BTO32_14770</name>
</gene>
<dbReference type="AlphaFoldDB" id="A0A1V2DPB2"/>
<organism evidence="2 3">
    <name type="scientific">Marinobacter lutaoensis</name>
    <dbReference type="NCBI Taxonomy" id="135739"/>
    <lineage>
        <taxon>Bacteria</taxon>
        <taxon>Pseudomonadati</taxon>
        <taxon>Pseudomonadota</taxon>
        <taxon>Gammaproteobacteria</taxon>
        <taxon>Pseudomonadales</taxon>
        <taxon>Marinobacteraceae</taxon>
        <taxon>Marinobacter</taxon>
    </lineage>
</organism>
<keyword evidence="1" id="KW-0472">Membrane</keyword>
<dbReference type="STRING" id="135739.BTO32_14770"/>
<protein>
    <submittedName>
        <fullName evidence="2">Uncharacterized protein</fullName>
    </submittedName>
</protein>
<dbReference type="RefSeq" id="WP_076725419.1">
    <property type="nucleotide sequence ID" value="NZ_MSCW01000009.1"/>
</dbReference>
<feature type="transmembrane region" description="Helical" evidence="1">
    <location>
        <begin position="9"/>
        <end position="32"/>
    </location>
</feature>
<feature type="transmembrane region" description="Helical" evidence="1">
    <location>
        <begin position="149"/>
        <end position="171"/>
    </location>
</feature>
<name>A0A1V2DPB2_9GAMM</name>
<reference evidence="2 3" key="1">
    <citation type="submission" date="2016-12" db="EMBL/GenBank/DDBJ databases">
        <title>Marinobacter lutaoensis whole genome sequencing.</title>
        <authorList>
            <person name="Verma A."/>
            <person name="Krishnamurthi S."/>
        </authorList>
    </citation>
    <scope>NUCLEOTIDE SEQUENCE [LARGE SCALE GENOMIC DNA]</scope>
    <source>
        <strain evidence="2 3">T5054</strain>
    </source>
</reference>
<evidence type="ECO:0000313" key="3">
    <source>
        <dbReference type="Proteomes" id="UP000189339"/>
    </source>
</evidence>
<keyword evidence="1" id="KW-0812">Transmembrane</keyword>
<feature type="transmembrane region" description="Helical" evidence="1">
    <location>
        <begin position="113"/>
        <end position="137"/>
    </location>
</feature>
<dbReference type="EMBL" id="MSCW01000009">
    <property type="protein sequence ID" value="ONF42474.1"/>
    <property type="molecule type" value="Genomic_DNA"/>
</dbReference>
<evidence type="ECO:0000256" key="1">
    <source>
        <dbReference type="SAM" id="Phobius"/>
    </source>
</evidence>
<comment type="caution">
    <text evidence="2">The sequence shown here is derived from an EMBL/GenBank/DDBJ whole genome shotgun (WGS) entry which is preliminary data.</text>
</comment>
<keyword evidence="1" id="KW-1133">Transmembrane helix</keyword>
<sequence>MHPTGQHTLCISSIALGVLALVFFAGSVVIWLEPFLGAALCFLSPEPAAYCVDALSRHPRWRELSVVALWWALAGTYVSLRLMLDAIQMYGLTKRVPFPSMFLRDHSVRRTAFTIAAFHLLHFALLAHLPSLVSALYQVVVRDTKPFLFFPVVNAPMSYLVLAVLSLPVLWRLNACRQRLYL</sequence>
<evidence type="ECO:0000313" key="2">
    <source>
        <dbReference type="EMBL" id="ONF42474.1"/>
    </source>
</evidence>
<accession>A0A1V2DPB2</accession>